<dbReference type="EMBL" id="BQNB010021199">
    <property type="protein sequence ID" value="GJU03929.1"/>
    <property type="molecule type" value="Genomic_DNA"/>
</dbReference>
<name>A0ABQ5IYA4_9ASTR</name>
<comment type="caution">
    <text evidence="2">The sequence shown here is derived from an EMBL/GenBank/DDBJ whole genome shotgun (WGS) entry which is preliminary data.</text>
</comment>
<evidence type="ECO:0000313" key="3">
    <source>
        <dbReference type="Proteomes" id="UP001151760"/>
    </source>
</evidence>
<accession>A0ABQ5IYA4</accession>
<evidence type="ECO:0000313" key="2">
    <source>
        <dbReference type="EMBL" id="GJU03929.1"/>
    </source>
</evidence>
<feature type="compositionally biased region" description="Polar residues" evidence="1">
    <location>
        <begin position="43"/>
        <end position="53"/>
    </location>
</feature>
<reference evidence="2" key="1">
    <citation type="journal article" date="2022" name="Int. J. Mol. Sci.">
        <title>Draft Genome of Tanacetum Coccineum: Genomic Comparison of Closely Related Tanacetum-Family Plants.</title>
        <authorList>
            <person name="Yamashiro T."/>
            <person name="Shiraishi A."/>
            <person name="Nakayama K."/>
            <person name="Satake H."/>
        </authorList>
    </citation>
    <scope>NUCLEOTIDE SEQUENCE</scope>
</reference>
<keyword evidence="3" id="KW-1185">Reference proteome</keyword>
<proteinExistence type="predicted"/>
<reference evidence="2" key="2">
    <citation type="submission" date="2022-01" db="EMBL/GenBank/DDBJ databases">
        <authorList>
            <person name="Yamashiro T."/>
            <person name="Shiraishi A."/>
            <person name="Satake H."/>
            <person name="Nakayama K."/>
        </authorList>
    </citation>
    <scope>NUCLEOTIDE SEQUENCE</scope>
</reference>
<evidence type="ECO:0000256" key="1">
    <source>
        <dbReference type="SAM" id="MobiDB-lite"/>
    </source>
</evidence>
<organism evidence="2 3">
    <name type="scientific">Tanacetum coccineum</name>
    <dbReference type="NCBI Taxonomy" id="301880"/>
    <lineage>
        <taxon>Eukaryota</taxon>
        <taxon>Viridiplantae</taxon>
        <taxon>Streptophyta</taxon>
        <taxon>Embryophyta</taxon>
        <taxon>Tracheophyta</taxon>
        <taxon>Spermatophyta</taxon>
        <taxon>Magnoliopsida</taxon>
        <taxon>eudicotyledons</taxon>
        <taxon>Gunneridae</taxon>
        <taxon>Pentapetalae</taxon>
        <taxon>asterids</taxon>
        <taxon>campanulids</taxon>
        <taxon>Asterales</taxon>
        <taxon>Asteraceae</taxon>
        <taxon>Asteroideae</taxon>
        <taxon>Anthemideae</taxon>
        <taxon>Anthemidinae</taxon>
        <taxon>Tanacetum</taxon>
    </lineage>
</organism>
<sequence length="102" mass="11397">MTSDANTSGLVPQQQKASDYENFVLVPQLQKNSVHNSTELRIQNHNNEPSSSKLVPDVSSPPNTTDTSLQSMYEDTSIEEIKVYPSLSLSLIIFNNKIHNLH</sequence>
<dbReference type="Proteomes" id="UP001151760">
    <property type="component" value="Unassembled WGS sequence"/>
</dbReference>
<feature type="region of interest" description="Disordered" evidence="1">
    <location>
        <begin position="43"/>
        <end position="69"/>
    </location>
</feature>
<feature type="compositionally biased region" description="Polar residues" evidence="1">
    <location>
        <begin position="60"/>
        <end position="69"/>
    </location>
</feature>
<protein>
    <submittedName>
        <fullName evidence="2">Uncharacterized protein</fullName>
    </submittedName>
</protein>
<gene>
    <name evidence="2" type="ORF">Tco_1114267</name>
</gene>